<reference evidence="1" key="1">
    <citation type="submission" date="2020-04" db="EMBL/GenBank/DDBJ databases">
        <authorList>
            <person name="Alioto T."/>
            <person name="Alioto T."/>
            <person name="Gomez Garrido J."/>
        </authorList>
    </citation>
    <scope>NUCLEOTIDE SEQUENCE</scope>
    <source>
        <strain evidence="1">A484AB</strain>
    </source>
</reference>
<dbReference type="OrthoDB" id="5969463at2759"/>
<protein>
    <submittedName>
        <fullName evidence="1">Uncharacterized protein</fullName>
    </submittedName>
</protein>
<name>A0A7D9I0D9_PARCT</name>
<proteinExistence type="predicted"/>
<dbReference type="Proteomes" id="UP001152795">
    <property type="component" value="Unassembled WGS sequence"/>
</dbReference>
<evidence type="ECO:0000313" key="1">
    <source>
        <dbReference type="EMBL" id="CAB3993525.1"/>
    </source>
</evidence>
<gene>
    <name evidence="1" type="ORF">PACLA_8A065433</name>
</gene>
<dbReference type="AlphaFoldDB" id="A0A7D9I0D9"/>
<dbReference type="SUPFAM" id="SSF81321">
    <property type="entry name" value="Family A G protein-coupled receptor-like"/>
    <property type="match status" value="1"/>
</dbReference>
<keyword evidence="2" id="KW-1185">Reference proteome</keyword>
<organism evidence="1 2">
    <name type="scientific">Paramuricea clavata</name>
    <name type="common">Red gorgonian</name>
    <name type="synonym">Violescent sea-whip</name>
    <dbReference type="NCBI Taxonomy" id="317549"/>
    <lineage>
        <taxon>Eukaryota</taxon>
        <taxon>Metazoa</taxon>
        <taxon>Cnidaria</taxon>
        <taxon>Anthozoa</taxon>
        <taxon>Octocorallia</taxon>
        <taxon>Malacalcyonacea</taxon>
        <taxon>Plexauridae</taxon>
        <taxon>Paramuricea</taxon>
    </lineage>
</organism>
<dbReference type="Gene3D" id="1.20.1070.10">
    <property type="entry name" value="Rhodopsin 7-helix transmembrane proteins"/>
    <property type="match status" value="1"/>
</dbReference>
<evidence type="ECO:0000313" key="2">
    <source>
        <dbReference type="Proteomes" id="UP001152795"/>
    </source>
</evidence>
<sequence>MCYSLVLHQKNLRRLFSPQTTNLSDDAAKRATTSHQYLRIEKNTKMITVSVVVLAQFFIAVFPLSVLGRMVAHGRKEAQFHVIWSMPLYFLVSCSCNPIVYGIGDKTIREGYKMALKKLCCC</sequence>
<accession>A0A7D9I0D9</accession>
<comment type="caution">
    <text evidence="1">The sequence shown here is derived from an EMBL/GenBank/DDBJ whole genome shotgun (WGS) entry which is preliminary data.</text>
</comment>
<dbReference type="EMBL" id="CACRXK020002275">
    <property type="protein sequence ID" value="CAB3993525.1"/>
    <property type="molecule type" value="Genomic_DNA"/>
</dbReference>